<feature type="domain" description="PAS" evidence="11">
    <location>
        <begin position="1549"/>
        <end position="1622"/>
    </location>
</feature>
<dbReference type="Proteomes" id="UP000618952">
    <property type="component" value="Unassembled WGS sequence"/>
</dbReference>
<dbReference type="SUPFAM" id="SSF53335">
    <property type="entry name" value="S-adenosyl-L-methionine-dependent methyltransferases"/>
    <property type="match status" value="1"/>
</dbReference>
<dbReference type="Gene3D" id="2.10.70.100">
    <property type="match status" value="1"/>
</dbReference>
<dbReference type="SUPFAM" id="SSF52738">
    <property type="entry name" value="Methylesterase CheB, C-terminal domain"/>
    <property type="match status" value="1"/>
</dbReference>
<dbReference type="Pfam" id="PF01739">
    <property type="entry name" value="CheR"/>
    <property type="match status" value="1"/>
</dbReference>
<dbReference type="SUPFAM" id="SSF47384">
    <property type="entry name" value="Homodimeric domain of signal transducing histidine kinase"/>
    <property type="match status" value="1"/>
</dbReference>
<dbReference type="Pfam" id="PF00512">
    <property type="entry name" value="HisKA"/>
    <property type="match status" value="1"/>
</dbReference>
<dbReference type="Gene3D" id="1.10.287.130">
    <property type="match status" value="1"/>
</dbReference>
<dbReference type="EMBL" id="JACLHY010000043">
    <property type="protein sequence ID" value="MBC8770580.1"/>
    <property type="molecule type" value="Genomic_DNA"/>
</dbReference>
<dbReference type="InterPro" id="IPR029063">
    <property type="entry name" value="SAM-dependent_MTases_sf"/>
</dbReference>
<dbReference type="SMART" id="SM00388">
    <property type="entry name" value="HisKA"/>
    <property type="match status" value="1"/>
</dbReference>
<dbReference type="InterPro" id="IPR036890">
    <property type="entry name" value="HATPase_C_sf"/>
</dbReference>
<dbReference type="InterPro" id="IPR022641">
    <property type="entry name" value="CheR_N"/>
</dbReference>
<dbReference type="PANTHER" id="PTHR43304:SF1">
    <property type="entry name" value="PAC DOMAIN-CONTAINING PROTEIN"/>
    <property type="match status" value="1"/>
</dbReference>
<feature type="domain" description="PAC" evidence="12">
    <location>
        <begin position="1496"/>
        <end position="1548"/>
    </location>
</feature>
<dbReference type="InterPro" id="IPR000780">
    <property type="entry name" value="CheR_MeTrfase"/>
</dbReference>
<dbReference type="InterPro" id="IPR000673">
    <property type="entry name" value="Sig_transdc_resp-reg_Me-estase"/>
</dbReference>
<dbReference type="PROSITE" id="PS50109">
    <property type="entry name" value="HIS_KIN"/>
    <property type="match status" value="1"/>
</dbReference>
<dbReference type="CDD" id="cd00130">
    <property type="entry name" value="PAS"/>
    <property type="match status" value="6"/>
</dbReference>
<dbReference type="Gene3D" id="3.40.50.180">
    <property type="entry name" value="Methylesterase CheB, C-terminal domain"/>
    <property type="match status" value="1"/>
</dbReference>
<proteinExistence type="predicted"/>
<gene>
    <name evidence="15" type="ORF">H4O18_21495</name>
</gene>
<feature type="domain" description="PAC" evidence="12">
    <location>
        <begin position="1109"/>
        <end position="1161"/>
    </location>
</feature>
<dbReference type="InterPro" id="IPR035965">
    <property type="entry name" value="PAS-like_dom_sf"/>
</dbReference>
<evidence type="ECO:0000256" key="2">
    <source>
        <dbReference type="ARBA" id="ARBA00001541"/>
    </source>
</evidence>
<name>A0ABR7QUC0_9FLAO</name>
<evidence type="ECO:0000256" key="4">
    <source>
        <dbReference type="ARBA" id="ARBA00022603"/>
    </source>
</evidence>
<dbReference type="PRINTS" id="PR00996">
    <property type="entry name" value="CHERMTFRASE"/>
</dbReference>
<dbReference type="Pfam" id="PF13426">
    <property type="entry name" value="PAS_9"/>
    <property type="match status" value="4"/>
</dbReference>
<dbReference type="InterPro" id="IPR013767">
    <property type="entry name" value="PAS_fold"/>
</dbReference>
<keyword evidence="16" id="KW-1185">Reference proteome</keyword>
<evidence type="ECO:0000259" key="10">
    <source>
        <dbReference type="PROSITE" id="PS50109"/>
    </source>
</evidence>
<dbReference type="InterPro" id="IPR036097">
    <property type="entry name" value="HisK_dim/P_sf"/>
</dbReference>
<comment type="caution">
    <text evidence="15">The sequence shown here is derived from an EMBL/GenBank/DDBJ whole genome shotgun (WGS) entry which is preliminary data.</text>
</comment>
<dbReference type="Pfam" id="PF08448">
    <property type="entry name" value="PAS_4"/>
    <property type="match status" value="1"/>
</dbReference>
<dbReference type="Pfam" id="PF08447">
    <property type="entry name" value="PAS_3"/>
    <property type="match status" value="1"/>
</dbReference>
<organism evidence="15 16">
    <name type="scientific">Arenibacter arenosicollis</name>
    <dbReference type="NCBI Taxonomy" id="2762274"/>
    <lineage>
        <taxon>Bacteria</taxon>
        <taxon>Pseudomonadati</taxon>
        <taxon>Bacteroidota</taxon>
        <taxon>Flavobacteriia</taxon>
        <taxon>Flavobacteriales</taxon>
        <taxon>Flavobacteriaceae</taxon>
        <taxon>Arenibacter</taxon>
    </lineage>
</organism>
<keyword evidence="8" id="KW-0145">Chemotaxis</keyword>
<evidence type="ECO:0000256" key="9">
    <source>
        <dbReference type="SAM" id="Coils"/>
    </source>
</evidence>
<dbReference type="PANTHER" id="PTHR43304">
    <property type="entry name" value="PHYTOCHROME-LIKE PROTEIN CPH1"/>
    <property type="match status" value="1"/>
</dbReference>
<dbReference type="InterPro" id="IPR003661">
    <property type="entry name" value="HisK_dim/P_dom"/>
</dbReference>
<dbReference type="InterPro" id="IPR003594">
    <property type="entry name" value="HATPase_dom"/>
</dbReference>
<evidence type="ECO:0000259" key="14">
    <source>
        <dbReference type="PROSITE" id="PS50123"/>
    </source>
</evidence>
<feature type="domain" description="PAS" evidence="11">
    <location>
        <begin position="1446"/>
        <end position="1493"/>
    </location>
</feature>
<feature type="domain" description="Histidine kinase" evidence="10">
    <location>
        <begin position="1718"/>
        <end position="1943"/>
    </location>
</feature>
<comment type="catalytic activity">
    <reaction evidence="1">
        <text>ATP + protein L-histidine = ADP + protein N-phospho-L-histidine.</text>
        <dbReference type="EC" id="2.7.13.3"/>
    </reaction>
</comment>
<dbReference type="Gene3D" id="1.10.155.10">
    <property type="entry name" value="Chemotaxis receptor methyltransferase CheR, N-terminal domain"/>
    <property type="match status" value="1"/>
</dbReference>
<dbReference type="Gene3D" id="3.30.565.10">
    <property type="entry name" value="Histidine kinase-like ATPase, C-terminal domain"/>
    <property type="match status" value="1"/>
</dbReference>
<dbReference type="SMART" id="SM00086">
    <property type="entry name" value="PAC"/>
    <property type="match status" value="6"/>
</dbReference>
<dbReference type="InterPro" id="IPR013655">
    <property type="entry name" value="PAS_fold_3"/>
</dbReference>
<evidence type="ECO:0000313" key="15">
    <source>
        <dbReference type="EMBL" id="MBC8770580.1"/>
    </source>
</evidence>
<feature type="domain" description="PAS" evidence="11">
    <location>
        <begin position="1292"/>
        <end position="1363"/>
    </location>
</feature>
<keyword evidence="6" id="KW-0949">S-adenosyl-L-methionine</keyword>
<reference evidence="15 16" key="1">
    <citation type="submission" date="2020-08" db="EMBL/GenBank/DDBJ databases">
        <title>Arenibacter gaetbuli sp. nov., isolated from a sand dune.</title>
        <authorList>
            <person name="Park S."/>
            <person name="Yoon J.-H."/>
        </authorList>
    </citation>
    <scope>NUCLEOTIDE SEQUENCE [LARGE SCALE GENOMIC DNA]</scope>
    <source>
        <strain evidence="15 16">BSSL-BM3</strain>
    </source>
</reference>
<keyword evidence="7" id="KW-0418">Kinase</keyword>
<keyword evidence="3" id="KW-0597">Phosphoprotein</keyword>
<dbReference type="InterPro" id="IPR005467">
    <property type="entry name" value="His_kinase_dom"/>
</dbReference>
<dbReference type="InterPro" id="IPR013656">
    <property type="entry name" value="PAS_4"/>
</dbReference>
<evidence type="ECO:0000259" key="11">
    <source>
        <dbReference type="PROSITE" id="PS50112"/>
    </source>
</evidence>
<dbReference type="RefSeq" id="WP_187588529.1">
    <property type="nucleotide sequence ID" value="NZ_JACLHY010000043.1"/>
</dbReference>
<feature type="active site" evidence="8">
    <location>
        <position position="35"/>
    </location>
</feature>
<evidence type="ECO:0000256" key="5">
    <source>
        <dbReference type="ARBA" id="ARBA00022679"/>
    </source>
</evidence>
<evidence type="ECO:0000256" key="8">
    <source>
        <dbReference type="PROSITE-ProRule" id="PRU00050"/>
    </source>
</evidence>
<dbReference type="Pfam" id="PF03705">
    <property type="entry name" value="CheR_N"/>
    <property type="match status" value="1"/>
</dbReference>
<protein>
    <submittedName>
        <fullName evidence="15">PAS domain S-box protein</fullName>
    </submittedName>
</protein>
<dbReference type="InterPro" id="IPR000014">
    <property type="entry name" value="PAS"/>
</dbReference>
<comment type="catalytic activity">
    <reaction evidence="2">
        <text>L-glutamyl-[protein] + S-adenosyl-L-methionine = [protein]-L-glutamate 5-O-methyl ester + S-adenosyl-L-homocysteine</text>
        <dbReference type="Rhea" id="RHEA:24452"/>
        <dbReference type="Rhea" id="RHEA-COMP:10208"/>
        <dbReference type="Rhea" id="RHEA-COMP:10311"/>
        <dbReference type="ChEBI" id="CHEBI:29973"/>
        <dbReference type="ChEBI" id="CHEBI:57856"/>
        <dbReference type="ChEBI" id="CHEBI:59789"/>
        <dbReference type="ChEBI" id="CHEBI:82795"/>
        <dbReference type="EC" id="2.1.1.80"/>
    </reaction>
</comment>
<dbReference type="InterPro" id="IPR052162">
    <property type="entry name" value="Sensor_kinase/Photoreceptor"/>
</dbReference>
<feature type="coiled-coil region" evidence="9">
    <location>
        <begin position="687"/>
        <end position="760"/>
    </location>
</feature>
<evidence type="ECO:0000259" key="12">
    <source>
        <dbReference type="PROSITE" id="PS50113"/>
    </source>
</evidence>
<dbReference type="Pfam" id="PF02518">
    <property type="entry name" value="HATPase_c"/>
    <property type="match status" value="1"/>
</dbReference>
<dbReference type="InterPro" id="IPR000700">
    <property type="entry name" value="PAS-assoc_C"/>
</dbReference>
<dbReference type="SMART" id="SM00387">
    <property type="entry name" value="HATPase_c"/>
    <property type="match status" value="1"/>
</dbReference>
<dbReference type="CDD" id="cd16434">
    <property type="entry name" value="CheB-CheR_fusion"/>
    <property type="match status" value="1"/>
</dbReference>
<keyword evidence="9" id="KW-0175">Coiled coil</keyword>
<dbReference type="Gene3D" id="3.30.450.20">
    <property type="entry name" value="PAS domain"/>
    <property type="match status" value="7"/>
</dbReference>
<dbReference type="InterPro" id="IPR022642">
    <property type="entry name" value="CheR_C"/>
</dbReference>
<dbReference type="SUPFAM" id="SSF55874">
    <property type="entry name" value="ATPase domain of HSP90 chaperone/DNA topoisomerase II/histidine kinase"/>
    <property type="match status" value="1"/>
</dbReference>
<sequence>MNRTPIKADKSKEDNSTDSRNFLSDDFHIVGIGTSAGGLEAMKSLLNHLSPKTGMAFILVQHLSPDHKSMLVELLSKATKMKVREIIEGESIEADTLYIIPFNKQVEVFKDRFKLKPRTKNRSVNSIDTLFSSLAHAHGARTIGVILSGSGYDGADGLQTIKDEGGITFAQDKTAKFTGMPNAAIATGAVDYILSAENIAQKLVEISRSSRIEPQSSDVSKIDKIDHNDPALKDILQHLHKIIGVDYSGYKMTTIKRRIVRRMSMHKVKSLKKYVSLLKQKNEEVEMLHHDLLINVTNFFREEATYKYLKSTLFPKLLKRLKTQSQLRIWVPACATGQEAYSIAIILHELLDKNALIFAVQIFATDLNKRAINKARMGLFTPQELETVSQKRIQQFFTKTNEGFRINREVREMCSFAVHNILTDPPFSRLDFISCCNLFIYLDTMAQKRALSSIHYALNTNGFIMLGKSETIGAAPQLFVSSNEKHKIYSRNNDLESHVLPNLPQKLASPILTESHRFYRNDNIMTKKNMNSESKNLEGIIDAVLIADFMPASVAINEQMEIVQFRGPTDLYLTHPKGKASFNILKMARPEIVIELRNAILSAFKNKERVFKSGIEMINGSAKKTISIEVVPLKINWKEPLLLIIFKEKGQTEQMHDPIHSKGDKLNSKDLKIKKLEEELAIAYAYNLTLAEEQNNYLEELQSANEEIITNNEELQTVNEELQTSKEEIDSANEELVTTNQELQARNEQLNESYAFSEAVSAAIYDSMVVLDQNLRVKSANRSFCDRFSVNEDNIIGVSFFELSDNQWNIPGLRQLLEEVFSKESQFNDFEINQSFQNVGERILLLTAKKIVQRSKNDELILLAIHDITDLRKKSVALREKENELLAAQIDAKAKIEAYKSADAYLRSIFMDVPSGICILQGPDHKISMANDIFLEMIGDRNIVGKAIREALPEIEGQGYFEILDEVYKTGKTYVFKETLVKVDKGNGILEDGYYNAVYQTTFDENKNINGILAHVIDVTEDILLREELRKSEARYKELLFGLPVAVYTCNAEGYIELYNDAAKELWGSEPRVGKDLWCGSWTIFRPDGTPLAYDDCPMALSLKEGRSISFEINIERPDGTRRNIIPNPQPTYDLDGKVNGAINTLIDITPQVEALKGIEESQKLFSALANSIQNLAWMANADGWIFWYNQRWYDYTGTNLEDMEGWGWQSVHDSQKLPEVLEKWKRAIEQGEPFEMIFPLKGADKKFRSFLTRAFPIYDQEGNVIRWFGTNTDIHDQKVHSDTLEINLRESNERVRHILEHAPDAVVSINEEGEIISWNPEAEHIFGWKKNEVIGKNLTETIIPERYRVRHKQGMEHYLKTGDGPILNKPIEVFAVKKNHEEFPIELKISATNINDTEIFIGFIRDITVRRQFEENIKKKTNQLMEAQKLAHIGSWEWDVLANKIEWSDELYRIYGLNPQEFVADYDNYLKCVHEADRKEVNDIVQKAFEDQKPFHFVHRIILPDGTLRILDSSGKVFVNEKGETVKMSGTAQDVTEQKKYEAELEESKARFIKIFDNNPIPMSLSEIKTNKIKYVNNHFCEAFGYEKEEIIGNTAEEIPLIHPDEYERIVDHILKNLNEDLSLKEIQAMSVEETELLLLKIKQSEAMNGFEIQYTRKNGEKLPVFVSYELIRLNSDRYILTTYLDITERKKAEEQLKNQNEQLEKVNQELNSFTYVSSHDLQEPLRKIQTFAGRIMEKELSNLSNSGKDYFVRIQNAAERMQTLIQDLLAYSQMNTWEGKYELTNLKELFEGVVSEFNETIQEKNAKIDIGNLGKLNIIPFQFRQLAHNLISNALKYSSPNISPHIKIDSTLVKGKHLEREKLNPGKNYCLITFEDNGIGFEKEFNEKIFEVFQRLHGKNEYSGTGIGLSIVKKIVENHHGYIFANSELSKGTTFSIYIPV</sequence>
<dbReference type="SUPFAM" id="SSF47757">
    <property type="entry name" value="Chemotaxis receptor methyltransferase CheR, N-terminal domain"/>
    <property type="match status" value="1"/>
</dbReference>
<dbReference type="PROSITE" id="PS50122">
    <property type="entry name" value="CHEB"/>
    <property type="match status" value="1"/>
</dbReference>
<evidence type="ECO:0000256" key="6">
    <source>
        <dbReference type="ARBA" id="ARBA00022691"/>
    </source>
</evidence>
<evidence type="ECO:0000256" key="7">
    <source>
        <dbReference type="ARBA" id="ARBA00022777"/>
    </source>
</evidence>
<evidence type="ECO:0000256" key="1">
    <source>
        <dbReference type="ARBA" id="ARBA00000085"/>
    </source>
</evidence>
<keyword evidence="8" id="KW-0378">Hydrolase</keyword>
<dbReference type="SMART" id="SM00091">
    <property type="entry name" value="PAS"/>
    <property type="match status" value="7"/>
</dbReference>
<evidence type="ECO:0000259" key="13">
    <source>
        <dbReference type="PROSITE" id="PS50122"/>
    </source>
</evidence>
<dbReference type="NCBIfam" id="TIGR00229">
    <property type="entry name" value="sensory_box"/>
    <property type="match status" value="5"/>
</dbReference>
<feature type="domain" description="CheB-type methylesterase" evidence="13">
    <location>
        <begin position="23"/>
        <end position="210"/>
    </location>
</feature>
<accession>A0ABR7QUC0</accession>
<dbReference type="Gene3D" id="3.40.50.150">
    <property type="entry name" value="Vaccinia Virus protein VP39"/>
    <property type="match status" value="1"/>
</dbReference>
<feature type="coiled-coil region" evidence="9">
    <location>
        <begin position="1686"/>
        <end position="1718"/>
    </location>
</feature>
<evidence type="ECO:0000256" key="3">
    <source>
        <dbReference type="ARBA" id="ARBA00022553"/>
    </source>
</evidence>
<dbReference type="Pfam" id="PF01339">
    <property type="entry name" value="CheB_methylest"/>
    <property type="match status" value="1"/>
</dbReference>
<dbReference type="PROSITE" id="PS50123">
    <property type="entry name" value="CHER"/>
    <property type="match status" value="1"/>
</dbReference>
<dbReference type="PROSITE" id="PS50113">
    <property type="entry name" value="PAC"/>
    <property type="match status" value="3"/>
</dbReference>
<feature type="active site" evidence="8">
    <location>
        <position position="62"/>
    </location>
</feature>
<feature type="active site" evidence="8">
    <location>
        <position position="153"/>
    </location>
</feature>
<dbReference type="InterPro" id="IPR036804">
    <property type="entry name" value="CheR_N_sf"/>
</dbReference>
<dbReference type="PROSITE" id="PS50112">
    <property type="entry name" value="PAS"/>
    <property type="match status" value="3"/>
</dbReference>
<keyword evidence="4" id="KW-0489">Methyltransferase</keyword>
<dbReference type="InterPro" id="IPR001610">
    <property type="entry name" value="PAC"/>
</dbReference>
<dbReference type="CDD" id="cd00082">
    <property type="entry name" value="HisKA"/>
    <property type="match status" value="1"/>
</dbReference>
<feature type="domain" description="CheR-type methyltransferase" evidence="14">
    <location>
        <begin position="220"/>
        <end position="472"/>
    </location>
</feature>
<feature type="domain" description="PAC" evidence="12">
    <location>
        <begin position="1650"/>
        <end position="1700"/>
    </location>
</feature>
<dbReference type="InterPro" id="IPR035909">
    <property type="entry name" value="CheB_C"/>
</dbReference>
<dbReference type="Pfam" id="PF00989">
    <property type="entry name" value="PAS"/>
    <property type="match status" value="1"/>
</dbReference>
<dbReference type="SMART" id="SM00138">
    <property type="entry name" value="MeTrc"/>
    <property type="match status" value="1"/>
</dbReference>
<dbReference type="SUPFAM" id="SSF55785">
    <property type="entry name" value="PYP-like sensor domain (PAS domain)"/>
    <property type="match status" value="7"/>
</dbReference>
<keyword evidence="5" id="KW-0808">Transferase</keyword>
<evidence type="ECO:0000313" key="16">
    <source>
        <dbReference type="Proteomes" id="UP000618952"/>
    </source>
</evidence>